<evidence type="ECO:0000313" key="3">
    <source>
        <dbReference type="Proteomes" id="UP001501126"/>
    </source>
</evidence>
<dbReference type="EMBL" id="BAAAFH010000001">
    <property type="protein sequence ID" value="GAA0873600.1"/>
    <property type="molecule type" value="Genomic_DNA"/>
</dbReference>
<gene>
    <name evidence="2" type="ORF">GCM10009118_00080</name>
</gene>
<sequence length="306" mass="34703">MKTLISIAIVFWSIGLYAQSDTATHTKSRITEIYDVVAVHKEIRDGRGGTRKYTSELKGEILNYDQSTGVLTFKSTDGKLYSFSSDEYKYFEYDKEFITKNKVFTLKQRKESEFEFSAGVRVSFLNFNDHFTSDTYYQYSGGGNTDLPISIFAGVGKYFSRKHYVGINGEIAVMSYGSNYFSGGFNYHFQYDANKRNVAFYIPIGLNYFTSKYNQSFQLTDSVVAQLQANSDTYSNHQTVDYKISALSLSLGHGFSFILNNKHSISLELAFIKFFPLSTSFTNSLEQTPDIRMTGSGVRLGLGFNF</sequence>
<keyword evidence="1" id="KW-0732">Signal</keyword>
<organism evidence="2 3">
    <name type="scientific">Wandonia haliotis</name>
    <dbReference type="NCBI Taxonomy" id="574963"/>
    <lineage>
        <taxon>Bacteria</taxon>
        <taxon>Pseudomonadati</taxon>
        <taxon>Bacteroidota</taxon>
        <taxon>Flavobacteriia</taxon>
        <taxon>Flavobacteriales</taxon>
        <taxon>Crocinitomicaceae</taxon>
        <taxon>Wandonia</taxon>
    </lineage>
</organism>
<evidence type="ECO:0000313" key="2">
    <source>
        <dbReference type="EMBL" id="GAA0873600.1"/>
    </source>
</evidence>
<name>A0ABN1MKC8_9FLAO</name>
<evidence type="ECO:0008006" key="4">
    <source>
        <dbReference type="Google" id="ProtNLM"/>
    </source>
</evidence>
<dbReference type="RefSeq" id="WP_343783792.1">
    <property type="nucleotide sequence ID" value="NZ_BAAAFH010000001.1"/>
</dbReference>
<reference evidence="2 3" key="1">
    <citation type="journal article" date="2019" name="Int. J. Syst. Evol. Microbiol.">
        <title>The Global Catalogue of Microorganisms (GCM) 10K type strain sequencing project: providing services to taxonomists for standard genome sequencing and annotation.</title>
        <authorList>
            <consortium name="The Broad Institute Genomics Platform"/>
            <consortium name="The Broad Institute Genome Sequencing Center for Infectious Disease"/>
            <person name="Wu L."/>
            <person name="Ma J."/>
        </authorList>
    </citation>
    <scope>NUCLEOTIDE SEQUENCE [LARGE SCALE GENOMIC DNA]</scope>
    <source>
        <strain evidence="2 3">JCM 16083</strain>
    </source>
</reference>
<feature type="chain" id="PRO_5046222246" description="Outer membrane protein beta-barrel domain-containing protein" evidence="1">
    <location>
        <begin position="19"/>
        <end position="306"/>
    </location>
</feature>
<proteinExistence type="predicted"/>
<feature type="signal peptide" evidence="1">
    <location>
        <begin position="1"/>
        <end position="18"/>
    </location>
</feature>
<evidence type="ECO:0000256" key="1">
    <source>
        <dbReference type="SAM" id="SignalP"/>
    </source>
</evidence>
<accession>A0ABN1MKC8</accession>
<keyword evidence="3" id="KW-1185">Reference proteome</keyword>
<dbReference type="Proteomes" id="UP001501126">
    <property type="component" value="Unassembled WGS sequence"/>
</dbReference>
<protein>
    <recommendedName>
        <fullName evidence="4">Outer membrane protein beta-barrel domain-containing protein</fullName>
    </recommendedName>
</protein>
<comment type="caution">
    <text evidence="2">The sequence shown here is derived from an EMBL/GenBank/DDBJ whole genome shotgun (WGS) entry which is preliminary data.</text>
</comment>